<proteinExistence type="inferred from homology"/>
<dbReference type="EC" id="2.3.1.282" evidence="5"/>
<dbReference type="GO" id="GO:0016746">
    <property type="term" value="F:acyltransferase activity"/>
    <property type="evidence" value="ECO:0007669"/>
    <property type="project" value="UniProtKB-KW"/>
</dbReference>
<dbReference type="SUPFAM" id="SSF52777">
    <property type="entry name" value="CoA-dependent acyltransferases"/>
    <property type="match status" value="2"/>
</dbReference>
<dbReference type="Gene3D" id="3.30.559.30">
    <property type="entry name" value="Nonribosomal peptide synthetase, condensation domain"/>
    <property type="match status" value="1"/>
</dbReference>
<evidence type="ECO:0000313" key="15">
    <source>
        <dbReference type="Proteomes" id="UP000295238"/>
    </source>
</evidence>
<evidence type="ECO:0000256" key="9">
    <source>
        <dbReference type="ARBA" id="ARBA00030465"/>
    </source>
</evidence>
<reference evidence="14 15" key="1">
    <citation type="submission" date="2019-03" db="EMBL/GenBank/DDBJ databases">
        <title>Rhizobium sp. nov., an bacterium isolated from biocrust in Mu Us Desert.</title>
        <authorList>
            <person name="Lixiong L."/>
        </authorList>
    </citation>
    <scope>NUCLEOTIDE SEQUENCE [LARGE SCALE GENOMIC DNA]</scope>
    <source>
        <strain evidence="14 15">SPY-1</strain>
    </source>
</reference>
<comment type="catalytic activity">
    <reaction evidence="2">
        <text>2 a mycocerosyl-[mycocerosic acid synthase] + a phenolphthiocerol = a dimycocerosyl phenolphthiocerol + 2 holo-[mycocerosic acid synthase].</text>
        <dbReference type="EC" id="2.3.1.282"/>
    </reaction>
</comment>
<keyword evidence="7" id="KW-0808">Transferase</keyword>
<name>A0A4R5UAZ1_9HYPH</name>
<feature type="region of interest" description="Disordered" evidence="12">
    <location>
        <begin position="209"/>
        <end position="230"/>
    </location>
</feature>
<evidence type="ECO:0000256" key="10">
    <source>
        <dbReference type="ARBA" id="ARBA00032317"/>
    </source>
</evidence>
<accession>A0A4R5UAZ1</accession>
<dbReference type="PANTHER" id="PTHR28037:SF1">
    <property type="entry name" value="ALCOHOL O-ACETYLTRANSFERASE 1-RELATED"/>
    <property type="match status" value="1"/>
</dbReference>
<evidence type="ECO:0000259" key="13">
    <source>
        <dbReference type="Pfam" id="PF16911"/>
    </source>
</evidence>
<evidence type="ECO:0000256" key="1">
    <source>
        <dbReference type="ARBA" id="ARBA00000026"/>
    </source>
</evidence>
<comment type="catalytic activity">
    <reaction evidence="1">
        <text>2 a mycocerosyl-[mycocerosic acid synthase] + a phthiocerol = a dimycocerosyl phthiocerol + 2 holo-[mycocerosic acid synthase].</text>
        <dbReference type="EC" id="2.3.1.282"/>
    </reaction>
</comment>
<dbReference type="InterPro" id="IPR031641">
    <property type="entry name" value="PapA_C"/>
</dbReference>
<comment type="caution">
    <text evidence="14">The sequence shown here is derived from an EMBL/GenBank/DDBJ whole genome shotgun (WGS) entry which is preliminary data.</text>
</comment>
<dbReference type="AlphaFoldDB" id="A0A4R5UAZ1"/>
<dbReference type="EMBL" id="SMTL01000006">
    <property type="protein sequence ID" value="TDK31869.1"/>
    <property type="molecule type" value="Genomic_DNA"/>
</dbReference>
<evidence type="ECO:0000256" key="8">
    <source>
        <dbReference type="ARBA" id="ARBA00023315"/>
    </source>
</evidence>
<feature type="compositionally biased region" description="Low complexity" evidence="12">
    <location>
        <begin position="221"/>
        <end position="230"/>
    </location>
</feature>
<keyword evidence="15" id="KW-1185">Reference proteome</keyword>
<evidence type="ECO:0000256" key="12">
    <source>
        <dbReference type="SAM" id="MobiDB-lite"/>
    </source>
</evidence>
<evidence type="ECO:0000256" key="6">
    <source>
        <dbReference type="ARBA" id="ARBA00013449"/>
    </source>
</evidence>
<comment type="catalytic activity">
    <reaction evidence="3">
        <text>2 a mycocerosyl-[mycocerosic acid synthase] + a phthiodiolone = a dimycocerosyl phthiodiolone + 2 holo-[mycocerosic acid synthase].</text>
        <dbReference type="EC" id="2.3.1.282"/>
    </reaction>
</comment>
<evidence type="ECO:0000256" key="7">
    <source>
        <dbReference type="ARBA" id="ARBA00022679"/>
    </source>
</evidence>
<organism evidence="14 15">
    <name type="scientific">Rhizobium deserti</name>
    <dbReference type="NCBI Taxonomy" id="2547961"/>
    <lineage>
        <taxon>Bacteria</taxon>
        <taxon>Pseudomonadati</taxon>
        <taxon>Pseudomonadota</taxon>
        <taxon>Alphaproteobacteria</taxon>
        <taxon>Hyphomicrobiales</taxon>
        <taxon>Rhizobiaceae</taxon>
        <taxon>Rhizobium/Agrobacterium group</taxon>
        <taxon>Rhizobium</taxon>
    </lineage>
</organism>
<evidence type="ECO:0000256" key="2">
    <source>
        <dbReference type="ARBA" id="ARBA00000625"/>
    </source>
</evidence>
<gene>
    <name evidence="14" type="ORF">E2F50_19615</name>
</gene>
<feature type="domain" description="Phthiocerol/phthiodiolone dimycocerosyl transferase C-terminal" evidence="13">
    <location>
        <begin position="235"/>
        <end position="396"/>
    </location>
</feature>
<dbReference type="InterPro" id="IPR052058">
    <property type="entry name" value="Alcohol_O-acetyltransferase"/>
</dbReference>
<keyword evidence="8" id="KW-0012">Acyltransferase</keyword>
<comment type="similarity">
    <text evidence="4">Belongs to the acyltransferase PapA5 family.</text>
</comment>
<evidence type="ECO:0000256" key="3">
    <source>
        <dbReference type="ARBA" id="ARBA00001907"/>
    </source>
</evidence>
<dbReference type="Proteomes" id="UP000295238">
    <property type="component" value="Unassembled WGS sequence"/>
</dbReference>
<evidence type="ECO:0000256" key="4">
    <source>
        <dbReference type="ARBA" id="ARBA00006558"/>
    </source>
</evidence>
<dbReference type="Pfam" id="PF16911">
    <property type="entry name" value="PapA_C"/>
    <property type="match status" value="1"/>
</dbReference>
<dbReference type="Gene3D" id="3.30.559.10">
    <property type="entry name" value="Chloramphenicol acetyltransferase-like domain"/>
    <property type="match status" value="1"/>
</dbReference>
<evidence type="ECO:0000256" key="5">
    <source>
        <dbReference type="ARBA" id="ARBA00012866"/>
    </source>
</evidence>
<sequence>MTLLSCEAEEPDYPIWMRLRWLPLRLPKDPAERQDMTKRTPQKIRNLATFEHLFAAYGETGAMVFSVAARIGSVVPKAEFVKALSTVQARHPLLRASIGWDEDGVHAFAGSENPIPLTVMSGQEIQWHHVAQDEVNRPFRAADGPLIRLVALSGAAETTVVLTFHHSVADGQAALFVMHEMLVALSGGRFVDTPSADVLDERLGMQLPRFPRNARRDDADPLAASSDLSQDARPKAAVKVIDLQEAFTEKLVHAAKSHGATVNSMLTAALGRAQMSLDSRWKRETLRVMSPIDFKPVLSIPDQVGVFLSIAITPFEQGEREFWAEANRVGQQIDKFRSTEMASRIVGDLAKRFADDVSYDASRERIVRQIPYDTVMTNLGLVRLPARYGDLAVERVWAPVLRSVPGEDVIAAATFGGVLSLVQTSVGGTEGLLDRMVEILNDL</sequence>
<evidence type="ECO:0000313" key="14">
    <source>
        <dbReference type="EMBL" id="TDK31869.1"/>
    </source>
</evidence>
<evidence type="ECO:0000256" key="11">
    <source>
        <dbReference type="ARBA" id="ARBA00033407"/>
    </source>
</evidence>
<dbReference type="InterPro" id="IPR023213">
    <property type="entry name" value="CAT-like_dom_sf"/>
</dbReference>
<protein>
    <recommendedName>
        <fullName evidence="6">Phthiocerol/phthiodiolone dimycocerosyl transferase</fullName>
        <ecNumber evidence="5">2.3.1.282</ecNumber>
    </recommendedName>
    <alternativeName>
        <fullName evidence="11">Acyltransferase PapA5</fullName>
    </alternativeName>
    <alternativeName>
        <fullName evidence="9">Phthiocerol/phthiodiolone O-acyltransferase</fullName>
    </alternativeName>
    <alternativeName>
        <fullName evidence="10">Polyketide synthase-associated protein A5</fullName>
    </alternativeName>
</protein>
<dbReference type="PANTHER" id="PTHR28037">
    <property type="entry name" value="ALCOHOL O-ACETYLTRANSFERASE 1-RELATED"/>
    <property type="match status" value="1"/>
</dbReference>